<name>A0A4R1Q3F1_9FIRM</name>
<comment type="caution">
    <text evidence="2">The sequence shown here is derived from an EMBL/GenBank/DDBJ whole genome shotgun (WGS) entry which is preliminary data.</text>
</comment>
<keyword evidence="3" id="KW-1185">Reference proteome</keyword>
<dbReference type="InterPro" id="IPR003018">
    <property type="entry name" value="GAF"/>
</dbReference>
<dbReference type="SUPFAM" id="SSF55785">
    <property type="entry name" value="PYP-like sensor domain (PAS domain)"/>
    <property type="match status" value="1"/>
</dbReference>
<dbReference type="Gene3D" id="3.30.450.40">
    <property type="match status" value="1"/>
</dbReference>
<accession>A0A4R1Q3F1</accession>
<dbReference type="AlphaFoldDB" id="A0A4R1Q3F1"/>
<dbReference type="Proteomes" id="UP000295063">
    <property type="component" value="Unassembled WGS sequence"/>
</dbReference>
<evidence type="ECO:0000259" key="1">
    <source>
        <dbReference type="Pfam" id="PF13185"/>
    </source>
</evidence>
<dbReference type="Pfam" id="PF13185">
    <property type="entry name" value="GAF_2"/>
    <property type="match status" value="1"/>
</dbReference>
<protein>
    <submittedName>
        <fullName evidence="2">PAS domain S-box-containing protein</fullName>
    </submittedName>
</protein>
<organism evidence="2 3">
    <name type="scientific">Anaerospora hongkongensis</name>
    <dbReference type="NCBI Taxonomy" id="244830"/>
    <lineage>
        <taxon>Bacteria</taxon>
        <taxon>Bacillati</taxon>
        <taxon>Bacillota</taxon>
        <taxon>Negativicutes</taxon>
        <taxon>Selenomonadales</taxon>
        <taxon>Sporomusaceae</taxon>
        <taxon>Anaerospora</taxon>
    </lineage>
</organism>
<gene>
    <name evidence="2" type="ORF">EV210_102250</name>
</gene>
<sequence length="461" mass="51563">MKNHFLWTDTICGSEMAALMDKIDWTLTEMGPVIDWPEDLRTALTICLGSKFPMAIWWGKNYTMFYNDAYRPMLGLSKHPYYLGKSGKDCWSEIWHILSPMFESVFLMKQATWSEDLLLEMDRNHYIEETYFTFSYSPLYNNLKEVYGIFNVCTETTSQVIGARRLKIARAMNQESKTVQAAAAQVLQVITENPLDIPFAILYLVDDTSASMTLAGTTGFNNTAKCPAAIDLLSPVGPLAILAASVFHTGKAKIAANMEELFTTIPSGPWQQPPASCIVLPIKHQGRNRISAILIAGISSHQIYDENYRSFFELFCAHTSTLFTTARVYEKEHQCAESEQKFAKVFHSNLCMMAIITAKTGAFVDINDRFLAILGFSREQVPYLTIGNSGIVTSPPVDSLLGAFANSDMLTNCEVELRNVANHCYTLSLSGSLVTLNNTKCILLMALDITEKKCILMKLPN</sequence>
<proteinExistence type="predicted"/>
<dbReference type="OrthoDB" id="9813940at2"/>
<dbReference type="SUPFAM" id="SSF55781">
    <property type="entry name" value="GAF domain-like"/>
    <property type="match status" value="1"/>
</dbReference>
<feature type="domain" description="GAF" evidence="1">
    <location>
        <begin position="177"/>
        <end position="321"/>
    </location>
</feature>
<dbReference type="EMBL" id="SLUI01000002">
    <property type="protein sequence ID" value="TCL39335.1"/>
    <property type="molecule type" value="Genomic_DNA"/>
</dbReference>
<dbReference type="RefSeq" id="WP_132075691.1">
    <property type="nucleotide sequence ID" value="NZ_SLUI01000002.1"/>
</dbReference>
<dbReference type="InterPro" id="IPR000014">
    <property type="entry name" value="PAS"/>
</dbReference>
<evidence type="ECO:0000313" key="2">
    <source>
        <dbReference type="EMBL" id="TCL39335.1"/>
    </source>
</evidence>
<dbReference type="InterPro" id="IPR035965">
    <property type="entry name" value="PAS-like_dom_sf"/>
</dbReference>
<dbReference type="CDD" id="cd00130">
    <property type="entry name" value="PAS"/>
    <property type="match status" value="1"/>
</dbReference>
<reference evidence="2 3" key="1">
    <citation type="submission" date="2019-03" db="EMBL/GenBank/DDBJ databases">
        <title>Genomic Encyclopedia of Type Strains, Phase IV (KMG-IV): sequencing the most valuable type-strain genomes for metagenomic binning, comparative biology and taxonomic classification.</title>
        <authorList>
            <person name="Goeker M."/>
        </authorList>
    </citation>
    <scope>NUCLEOTIDE SEQUENCE [LARGE SCALE GENOMIC DNA]</scope>
    <source>
        <strain evidence="2 3">DSM 15969</strain>
    </source>
</reference>
<dbReference type="InterPro" id="IPR029016">
    <property type="entry name" value="GAF-like_dom_sf"/>
</dbReference>
<evidence type="ECO:0000313" key="3">
    <source>
        <dbReference type="Proteomes" id="UP000295063"/>
    </source>
</evidence>
<dbReference type="Gene3D" id="3.30.450.20">
    <property type="entry name" value="PAS domain"/>
    <property type="match status" value="2"/>
</dbReference>
<dbReference type="NCBIfam" id="TIGR00229">
    <property type="entry name" value="sensory_box"/>
    <property type="match status" value="1"/>
</dbReference>